<evidence type="ECO:0000313" key="2">
    <source>
        <dbReference type="Proteomes" id="UP000092683"/>
    </source>
</evidence>
<comment type="caution">
    <text evidence="1">The sequence shown here is derived from an EMBL/GenBank/DDBJ whole genome shotgun (WGS) entry which is preliminary data.</text>
</comment>
<dbReference type="PANTHER" id="PTHR36849:SF1">
    <property type="entry name" value="CYTOPLASMIC PROTEIN"/>
    <property type="match status" value="1"/>
</dbReference>
<evidence type="ECO:0008006" key="3">
    <source>
        <dbReference type="Google" id="ProtNLM"/>
    </source>
</evidence>
<reference evidence="1 2" key="1">
    <citation type="submission" date="2016-06" db="EMBL/GenBank/DDBJ databases">
        <authorList>
            <person name="Kjaerup R.B."/>
            <person name="Dalgaard T.S."/>
            <person name="Juul-Madsen H.R."/>
        </authorList>
    </citation>
    <scope>NUCLEOTIDE SEQUENCE [LARGE SCALE GENOMIC DNA]</scope>
    <source>
        <strain evidence="1 2">E3012</strain>
    </source>
</reference>
<dbReference type="Proteomes" id="UP000092683">
    <property type="component" value="Unassembled WGS sequence"/>
</dbReference>
<evidence type="ECO:0000313" key="1">
    <source>
        <dbReference type="EMBL" id="OCB43839.1"/>
    </source>
</evidence>
<organism evidence="1 2">
    <name type="scientific">Mycobacterium malmoense</name>
    <dbReference type="NCBI Taxonomy" id="1780"/>
    <lineage>
        <taxon>Bacteria</taxon>
        <taxon>Bacillati</taxon>
        <taxon>Actinomycetota</taxon>
        <taxon>Actinomycetes</taxon>
        <taxon>Mycobacteriales</taxon>
        <taxon>Mycobacteriaceae</taxon>
        <taxon>Mycobacterium</taxon>
    </lineage>
</organism>
<dbReference type="InterPro" id="IPR052552">
    <property type="entry name" value="YeaO-like"/>
</dbReference>
<protein>
    <recommendedName>
        <fullName evidence="3">MarR family transcriptional regulator</fullName>
    </recommendedName>
</protein>
<dbReference type="EMBL" id="MBEE01000252">
    <property type="protein sequence ID" value="OCB43839.1"/>
    <property type="molecule type" value="Genomic_DNA"/>
</dbReference>
<proteinExistence type="predicted"/>
<accession>A0A1B9CND7</accession>
<sequence length="119" mass="13812">MTRVSARIRVARVYDDVTPDDGQRVLVDRVWPRGIRKDDPRVGIWRKDVAPSKDLREWYQHRPERFDEFAARYRAELRGSPALEEVRELAKRGVVTVVTATRDLDISQAAVLAELLKSR</sequence>
<dbReference type="Pfam" id="PF22752">
    <property type="entry name" value="DUF488-N3i"/>
    <property type="match status" value="1"/>
</dbReference>
<name>A0A1B9CND7_MYCMA</name>
<dbReference type="PANTHER" id="PTHR36849">
    <property type="entry name" value="CYTOPLASMIC PROTEIN-RELATED"/>
    <property type="match status" value="1"/>
</dbReference>
<dbReference type="AlphaFoldDB" id="A0A1B9CND7"/>
<gene>
    <name evidence="1" type="ORF">A5677_00120</name>
</gene>